<dbReference type="PANTHER" id="PTHR42978:SF2">
    <property type="entry name" value="102 KBASES UNSTABLE REGION: FROM 1 TO 119443"/>
    <property type="match status" value="1"/>
</dbReference>
<keyword evidence="13" id="KW-1185">Reference proteome</keyword>
<comment type="similarity">
    <text evidence="2">Belongs to the metallo-beta-lactamase superfamily.</text>
</comment>
<name>A0A410WZJ1_9BACL</name>
<evidence type="ECO:0000313" key="13">
    <source>
        <dbReference type="Proteomes" id="UP001527202"/>
    </source>
</evidence>
<dbReference type="Proteomes" id="UP000288943">
    <property type="component" value="Chromosome"/>
</dbReference>
<evidence type="ECO:0000313" key="11">
    <source>
        <dbReference type="EMBL" id="QAV19824.1"/>
    </source>
</evidence>
<dbReference type="SUPFAM" id="SSF56281">
    <property type="entry name" value="Metallo-hydrolase/oxidoreductase"/>
    <property type="match status" value="1"/>
</dbReference>
<reference evidence="11 12" key="1">
    <citation type="submission" date="2018-01" db="EMBL/GenBank/DDBJ databases">
        <title>The whole genome sequencing and assembly of Paenibacillus chitinolyticus KCCM 41400 strain.</title>
        <authorList>
            <person name="Kim J.-Y."/>
            <person name="Park M.-K."/>
            <person name="Lee Y.-J."/>
            <person name="Yi H."/>
            <person name="Bahn Y.-S."/>
            <person name="Kim J.F."/>
            <person name="Lee D.-W."/>
        </authorList>
    </citation>
    <scope>NUCLEOTIDE SEQUENCE [LARGE SCALE GENOMIC DNA]</scope>
    <source>
        <strain evidence="11 12">KCCM 41400</strain>
    </source>
</reference>
<dbReference type="OrthoDB" id="333278at2"/>
<dbReference type="InterPro" id="IPR036866">
    <property type="entry name" value="RibonucZ/Hydroxyglut_hydro"/>
</dbReference>
<accession>A0A410WZJ1</accession>
<dbReference type="GO" id="GO:0016787">
    <property type="term" value="F:hydrolase activity"/>
    <property type="evidence" value="ECO:0007669"/>
    <property type="project" value="UniProtKB-KW"/>
</dbReference>
<evidence type="ECO:0000256" key="6">
    <source>
        <dbReference type="ARBA" id="ARBA00034221"/>
    </source>
</evidence>
<evidence type="ECO:0000256" key="1">
    <source>
        <dbReference type="ARBA" id="ARBA00001947"/>
    </source>
</evidence>
<comment type="cofactor">
    <cofactor evidence="1">
        <name>Zn(2+)</name>
        <dbReference type="ChEBI" id="CHEBI:29105"/>
    </cofactor>
</comment>
<dbReference type="AlphaFoldDB" id="A0A410WZJ1"/>
<evidence type="ECO:0000256" key="5">
    <source>
        <dbReference type="ARBA" id="ARBA00022833"/>
    </source>
</evidence>
<comment type="catalytic activity">
    <reaction evidence="6">
        <text>3',5'-cyclic CMP + H2O = CMP + H(+)</text>
        <dbReference type="Rhea" id="RHEA:72675"/>
        <dbReference type="ChEBI" id="CHEBI:15377"/>
        <dbReference type="ChEBI" id="CHEBI:15378"/>
        <dbReference type="ChEBI" id="CHEBI:58003"/>
        <dbReference type="ChEBI" id="CHEBI:60377"/>
    </reaction>
    <physiologicalReaction direction="left-to-right" evidence="6">
        <dbReference type="Rhea" id="RHEA:72676"/>
    </physiologicalReaction>
</comment>
<feature type="domain" description="Metallo-beta-lactamase" evidence="9">
    <location>
        <begin position="30"/>
        <end position="265"/>
    </location>
</feature>
<organism evidence="11 12">
    <name type="scientific">Paenibacillus chitinolyticus</name>
    <dbReference type="NCBI Taxonomy" id="79263"/>
    <lineage>
        <taxon>Bacteria</taxon>
        <taxon>Bacillati</taxon>
        <taxon>Bacillota</taxon>
        <taxon>Bacilli</taxon>
        <taxon>Bacillales</taxon>
        <taxon>Paenibacillaceae</taxon>
        <taxon>Paenibacillus</taxon>
    </lineage>
</organism>
<dbReference type="RefSeq" id="WP_042227180.1">
    <property type="nucleotide sequence ID" value="NZ_CP026520.1"/>
</dbReference>
<evidence type="ECO:0000313" key="12">
    <source>
        <dbReference type="Proteomes" id="UP000288943"/>
    </source>
</evidence>
<dbReference type="Gene3D" id="3.60.15.10">
    <property type="entry name" value="Ribonuclease Z/Hydroxyacylglutathione hydrolase-like"/>
    <property type="match status" value="1"/>
</dbReference>
<gene>
    <name evidence="10" type="ORF">M5X16_13870</name>
    <name evidence="11" type="ORF">PC41400_20045</name>
</gene>
<dbReference type="EMBL" id="CP026520">
    <property type="protein sequence ID" value="QAV19824.1"/>
    <property type="molecule type" value="Genomic_DNA"/>
</dbReference>
<protein>
    <submittedName>
        <fullName evidence="11">MBL fold metallo-hydrolase</fullName>
    </submittedName>
</protein>
<dbReference type="PANTHER" id="PTHR42978">
    <property type="entry name" value="QUORUM-QUENCHING LACTONASE YTNP-RELATED-RELATED"/>
    <property type="match status" value="1"/>
</dbReference>
<sequence>MKLTMHCTGACKQLEILSLRGGKWRTVAFPGLFAMLEHPSKGLILFDTGYSPRFAEATRRLPYALYRWTTPVETGVHLTAAEHVRAAGYAPEDVTAVVISHFHADHICGLADFPNAKFICSQAGYDSVASLKGLAAVKRAVLPDLIPPDFKARAFWVEQCPEAALPAACRPFERGWDLFGDGSVTAVDLSGHAAHQIGVFLRGADGNPVLLGADASWSAQAVRENRLPSPPAFILFDGRQDYKRTFGNLVELHRRQPEMRLLFTHCAEAWELCGKEGIELL</sequence>
<evidence type="ECO:0000256" key="8">
    <source>
        <dbReference type="ARBA" id="ARBA00048505"/>
    </source>
</evidence>
<dbReference type="InterPro" id="IPR051013">
    <property type="entry name" value="MBL_superfamily_lactonases"/>
</dbReference>
<comment type="function">
    <text evidence="7">Counteracts the endogenous Pycsar antiviral defense system. Phosphodiesterase that enables metal-dependent hydrolysis of host cyclic nucleotide Pycsar defense signals such as cCMP and cUMP.</text>
</comment>
<evidence type="ECO:0000256" key="2">
    <source>
        <dbReference type="ARBA" id="ARBA00007749"/>
    </source>
</evidence>
<dbReference type="GeneID" id="95377086"/>
<proteinExistence type="inferred from homology"/>
<evidence type="ECO:0000256" key="3">
    <source>
        <dbReference type="ARBA" id="ARBA00022723"/>
    </source>
</evidence>
<keyword evidence="3" id="KW-0479">Metal-binding</keyword>
<dbReference type="InterPro" id="IPR001279">
    <property type="entry name" value="Metallo-B-lactamas"/>
</dbReference>
<keyword evidence="4 11" id="KW-0378">Hydrolase</keyword>
<dbReference type="KEGG" id="pchi:PC41400_20045"/>
<dbReference type="CDD" id="cd07730">
    <property type="entry name" value="metallo-hydrolase-like_MBL-fold"/>
    <property type="match status" value="1"/>
</dbReference>
<comment type="catalytic activity">
    <reaction evidence="8">
        <text>3',5'-cyclic UMP + H2O = UMP + H(+)</text>
        <dbReference type="Rhea" id="RHEA:70575"/>
        <dbReference type="ChEBI" id="CHEBI:15377"/>
        <dbReference type="ChEBI" id="CHEBI:15378"/>
        <dbReference type="ChEBI" id="CHEBI:57865"/>
        <dbReference type="ChEBI" id="CHEBI:184387"/>
    </reaction>
    <physiologicalReaction direction="left-to-right" evidence="8">
        <dbReference type="Rhea" id="RHEA:70576"/>
    </physiologicalReaction>
</comment>
<dbReference type="EMBL" id="JAMDMJ010000015">
    <property type="protein sequence ID" value="MCY9596862.1"/>
    <property type="molecule type" value="Genomic_DNA"/>
</dbReference>
<evidence type="ECO:0000256" key="7">
    <source>
        <dbReference type="ARBA" id="ARBA00034301"/>
    </source>
</evidence>
<evidence type="ECO:0000256" key="4">
    <source>
        <dbReference type="ARBA" id="ARBA00022801"/>
    </source>
</evidence>
<dbReference type="SMART" id="SM00849">
    <property type="entry name" value="Lactamase_B"/>
    <property type="match status" value="1"/>
</dbReference>
<evidence type="ECO:0000313" key="10">
    <source>
        <dbReference type="EMBL" id="MCY9596862.1"/>
    </source>
</evidence>
<keyword evidence="5" id="KW-0862">Zinc</keyword>
<dbReference type="Pfam" id="PF00753">
    <property type="entry name" value="Lactamase_B"/>
    <property type="match status" value="1"/>
</dbReference>
<reference evidence="10 13" key="2">
    <citation type="submission" date="2022-05" db="EMBL/GenBank/DDBJ databases">
        <title>Genome Sequencing of Bee-Associated Microbes.</title>
        <authorList>
            <person name="Dunlap C."/>
        </authorList>
    </citation>
    <scope>NUCLEOTIDE SEQUENCE [LARGE SCALE GENOMIC DNA]</scope>
    <source>
        <strain evidence="10 13">NRRL B-23120</strain>
    </source>
</reference>
<dbReference type="GO" id="GO:0046872">
    <property type="term" value="F:metal ion binding"/>
    <property type="evidence" value="ECO:0007669"/>
    <property type="project" value="UniProtKB-KW"/>
</dbReference>
<evidence type="ECO:0000259" key="9">
    <source>
        <dbReference type="SMART" id="SM00849"/>
    </source>
</evidence>
<dbReference type="Proteomes" id="UP001527202">
    <property type="component" value="Unassembled WGS sequence"/>
</dbReference>